<comment type="caution">
    <text evidence="1">The sequence shown here is derived from an EMBL/GenBank/DDBJ whole genome shotgun (WGS) entry which is preliminary data.</text>
</comment>
<organism evidence="1 2">
    <name type="scientific">Phytophthora lilii</name>
    <dbReference type="NCBI Taxonomy" id="2077276"/>
    <lineage>
        <taxon>Eukaryota</taxon>
        <taxon>Sar</taxon>
        <taxon>Stramenopiles</taxon>
        <taxon>Oomycota</taxon>
        <taxon>Peronosporomycetes</taxon>
        <taxon>Peronosporales</taxon>
        <taxon>Peronosporaceae</taxon>
        <taxon>Phytophthora</taxon>
    </lineage>
</organism>
<evidence type="ECO:0000313" key="1">
    <source>
        <dbReference type="EMBL" id="GMF38318.1"/>
    </source>
</evidence>
<gene>
    <name evidence="1" type="ORF">Plil01_001602800</name>
</gene>
<reference evidence="1" key="1">
    <citation type="submission" date="2023-04" db="EMBL/GenBank/DDBJ databases">
        <title>Phytophthora lilii NBRC 32176.</title>
        <authorList>
            <person name="Ichikawa N."/>
            <person name="Sato H."/>
            <person name="Tonouchi N."/>
        </authorList>
    </citation>
    <scope>NUCLEOTIDE SEQUENCE</scope>
    <source>
        <strain evidence="1">NBRC 32176</strain>
    </source>
</reference>
<dbReference type="AlphaFoldDB" id="A0A9W6XH14"/>
<dbReference type="Proteomes" id="UP001165083">
    <property type="component" value="Unassembled WGS sequence"/>
</dbReference>
<protein>
    <submittedName>
        <fullName evidence="1">Unnamed protein product</fullName>
    </submittedName>
</protein>
<accession>A0A9W6XH14</accession>
<dbReference type="OrthoDB" id="1711136at2759"/>
<sequence>MKRIRLPFEIVTSSVKLVESVGDQQQHARMNLSIEVKSDSKCVVQVFWNVKASSLEGAHQSLTNASMNWPIKRRTEFIDAILPTRAALRAIHAVRSLPGKLYEMDFASKPHQLLDDDNSKSNVDETIDVVKKGRAESNLTRLFVAGDSYHSRSVIERRGVNEFVASIPNVVFTNSGAVAVVESSIVATDCEDEKPVAPSVDEPRYACVVAIGSPHFFESAAGPKSSGSWLKRRLSGSDRIKGDEEDEVLCQCVAIDFLPTPARPSRTPAIVKKLLLTATDAFTSQVQPPGPQSCSLLLTLMPCRRFSGRAANASSAWSGR</sequence>
<keyword evidence="2" id="KW-1185">Reference proteome</keyword>
<dbReference type="EMBL" id="BSXW01001658">
    <property type="protein sequence ID" value="GMF38318.1"/>
    <property type="molecule type" value="Genomic_DNA"/>
</dbReference>
<evidence type="ECO:0000313" key="2">
    <source>
        <dbReference type="Proteomes" id="UP001165083"/>
    </source>
</evidence>
<proteinExistence type="predicted"/>
<name>A0A9W6XH14_9STRA</name>